<dbReference type="SMART" id="SM00220">
    <property type="entry name" value="S_TKc"/>
    <property type="match status" value="1"/>
</dbReference>
<feature type="region of interest" description="Disordered" evidence="13">
    <location>
        <begin position="411"/>
        <end position="510"/>
    </location>
</feature>
<dbReference type="CDD" id="cd14225">
    <property type="entry name" value="PKc_DYRK4"/>
    <property type="match status" value="1"/>
</dbReference>
<comment type="catalytic activity">
    <reaction evidence="10">
        <text>L-threonyl-[protein] + ATP = O-phospho-L-threonyl-[protein] + ADP + H(+)</text>
        <dbReference type="Rhea" id="RHEA:46608"/>
        <dbReference type="Rhea" id="RHEA-COMP:11060"/>
        <dbReference type="Rhea" id="RHEA-COMP:11605"/>
        <dbReference type="ChEBI" id="CHEBI:15378"/>
        <dbReference type="ChEBI" id="CHEBI:30013"/>
        <dbReference type="ChEBI" id="CHEBI:30616"/>
        <dbReference type="ChEBI" id="CHEBI:61977"/>
        <dbReference type="ChEBI" id="CHEBI:456216"/>
        <dbReference type="EC" id="2.7.12.1"/>
    </reaction>
</comment>
<feature type="region of interest" description="Disordered" evidence="13">
    <location>
        <begin position="357"/>
        <end position="378"/>
    </location>
</feature>
<evidence type="ECO:0000256" key="11">
    <source>
        <dbReference type="ARBA" id="ARBA00051680"/>
    </source>
</evidence>
<dbReference type="PANTHER" id="PTHR24058:SF22">
    <property type="entry name" value="DUAL SPECIFICITY TYROSINE-PHOSPHORYLATION-REGULATED KINASE 4"/>
    <property type="match status" value="1"/>
</dbReference>
<evidence type="ECO:0000313" key="16">
    <source>
        <dbReference type="Proteomes" id="UP000694427"/>
    </source>
</evidence>
<feature type="compositionally biased region" description="Basic and acidic residues" evidence="13">
    <location>
        <begin position="421"/>
        <end position="435"/>
    </location>
</feature>
<comment type="similarity">
    <text evidence="1">Belongs to the protein kinase superfamily. CMGC Ser/Thr protein kinase family. MNB/DYRK subfamily.</text>
</comment>
<sequence>MANFCIRMEPYPVSSNSWCKALKGIRWDNAQKTKIQLSSLTLMYVHYLCTSSFIFKTAALKHFQNQLTEFEREEIMDYSEIWYLGLDTKKIEGSQGSPQNSGYDDEHGSYLKVLHDHIGYRYEVLEVIGKGSFGQVLKCLDHKTNEMVAIKIIRNKKRFHHQALVELKILDAVRRRDRDNCHNVIHMKEYFYFRNHLCITFELLGANLYELIKKNNFQGFSLGLIRRFAHSLLKCLQMLHKEKIIHCDLKPENILLSQRGQGNIKVVDFGSSCYEQQRVYTYIQSRFYRSPEVILGHPYSMAIDMWSLGCILAELYTGYPLFPGESEVEQIACIMEIMGLPPNDFVQTASRRRLFFDSKGNPRNITNSKGKKRRPNSKDLASVLKTNDPQFLDFIRRCLVWDPTKRMTPDEGLQQEWITEGPDKSGSDDKLKRVSDTSSKGGKMASEERLRPIGASADEDNSEDTGKSVSKDSKSDSSGEHSVQIIIKPQTGSSTDSSEGQEPQFLPPLV</sequence>
<dbReference type="GO" id="GO:0004674">
    <property type="term" value="F:protein serine/threonine kinase activity"/>
    <property type="evidence" value="ECO:0007669"/>
    <property type="project" value="UniProtKB-KW"/>
</dbReference>
<dbReference type="InterPro" id="IPR050494">
    <property type="entry name" value="Ser_Thr_dual-spec_kinase"/>
</dbReference>
<dbReference type="Gene3D" id="1.10.510.10">
    <property type="entry name" value="Transferase(Phosphotransferase) domain 1"/>
    <property type="match status" value="1"/>
</dbReference>
<dbReference type="FunFam" id="1.10.510.10:FF:000112">
    <property type="entry name" value="Putative dual specificity tyrosine-phosphorylation-regulated kinase 2"/>
    <property type="match status" value="1"/>
</dbReference>
<dbReference type="InterPro" id="IPR008271">
    <property type="entry name" value="Ser/Thr_kinase_AS"/>
</dbReference>
<evidence type="ECO:0000256" key="8">
    <source>
        <dbReference type="ARBA" id="ARBA00022840"/>
    </source>
</evidence>
<evidence type="ECO:0000256" key="10">
    <source>
        <dbReference type="ARBA" id="ARBA00049308"/>
    </source>
</evidence>
<dbReference type="InterPro" id="IPR042521">
    <property type="entry name" value="DYRK"/>
</dbReference>
<dbReference type="GO" id="GO:0004712">
    <property type="term" value="F:protein serine/threonine/tyrosine kinase activity"/>
    <property type="evidence" value="ECO:0007669"/>
    <property type="project" value="UniProtKB-EC"/>
</dbReference>
<dbReference type="SUPFAM" id="SSF56112">
    <property type="entry name" value="Protein kinase-like (PK-like)"/>
    <property type="match status" value="1"/>
</dbReference>
<organism evidence="15 16">
    <name type="scientific">Cyprinus carpio</name>
    <name type="common">Common carp</name>
    <dbReference type="NCBI Taxonomy" id="7962"/>
    <lineage>
        <taxon>Eukaryota</taxon>
        <taxon>Metazoa</taxon>
        <taxon>Chordata</taxon>
        <taxon>Craniata</taxon>
        <taxon>Vertebrata</taxon>
        <taxon>Euteleostomi</taxon>
        <taxon>Actinopterygii</taxon>
        <taxon>Neopterygii</taxon>
        <taxon>Teleostei</taxon>
        <taxon>Ostariophysi</taxon>
        <taxon>Cypriniformes</taxon>
        <taxon>Cyprinidae</taxon>
        <taxon>Cyprininae</taxon>
        <taxon>Cyprinus</taxon>
    </lineage>
</organism>
<accession>A0A8C1IJ48</accession>
<dbReference type="PROSITE" id="PS50011">
    <property type="entry name" value="PROTEIN_KINASE_DOM"/>
    <property type="match status" value="1"/>
</dbReference>
<reference evidence="15" key="1">
    <citation type="submission" date="2025-08" db="UniProtKB">
        <authorList>
            <consortium name="Ensembl"/>
        </authorList>
    </citation>
    <scope>IDENTIFICATION</scope>
</reference>
<reference evidence="15" key="2">
    <citation type="submission" date="2025-09" db="UniProtKB">
        <authorList>
            <consortium name="Ensembl"/>
        </authorList>
    </citation>
    <scope>IDENTIFICATION</scope>
</reference>
<dbReference type="GO" id="GO:0005737">
    <property type="term" value="C:cytoplasm"/>
    <property type="evidence" value="ECO:0007669"/>
    <property type="project" value="TreeGrafter"/>
</dbReference>
<dbReference type="PANTHER" id="PTHR24058">
    <property type="entry name" value="DUAL SPECIFICITY PROTEIN KINASE"/>
    <property type="match status" value="1"/>
</dbReference>
<evidence type="ECO:0000259" key="14">
    <source>
        <dbReference type="PROSITE" id="PS50011"/>
    </source>
</evidence>
<dbReference type="EC" id="2.7.12.1" evidence="2"/>
<comment type="catalytic activity">
    <reaction evidence="9">
        <text>L-seryl-[protein] + ATP = O-phospho-L-seryl-[protein] + ADP + H(+)</text>
        <dbReference type="Rhea" id="RHEA:17989"/>
        <dbReference type="Rhea" id="RHEA-COMP:9863"/>
        <dbReference type="Rhea" id="RHEA-COMP:11604"/>
        <dbReference type="ChEBI" id="CHEBI:15378"/>
        <dbReference type="ChEBI" id="CHEBI:29999"/>
        <dbReference type="ChEBI" id="CHEBI:30616"/>
        <dbReference type="ChEBI" id="CHEBI:83421"/>
        <dbReference type="ChEBI" id="CHEBI:456216"/>
        <dbReference type="EC" id="2.7.12.1"/>
    </reaction>
</comment>
<dbReference type="PROSITE" id="PS00108">
    <property type="entry name" value="PROTEIN_KINASE_ST"/>
    <property type="match status" value="1"/>
</dbReference>
<dbReference type="InterPro" id="IPR000719">
    <property type="entry name" value="Prot_kinase_dom"/>
</dbReference>
<protein>
    <recommendedName>
        <fullName evidence="2">dual-specificity kinase</fullName>
        <ecNumber evidence="2">2.7.12.1</ecNumber>
    </recommendedName>
</protein>
<evidence type="ECO:0000256" key="2">
    <source>
        <dbReference type="ARBA" id="ARBA00013203"/>
    </source>
</evidence>
<evidence type="ECO:0000256" key="7">
    <source>
        <dbReference type="ARBA" id="ARBA00022777"/>
    </source>
</evidence>
<evidence type="ECO:0000256" key="3">
    <source>
        <dbReference type="ARBA" id="ARBA00022527"/>
    </source>
</evidence>
<dbReference type="InterPro" id="IPR011009">
    <property type="entry name" value="Kinase-like_dom_sf"/>
</dbReference>
<evidence type="ECO:0000256" key="5">
    <source>
        <dbReference type="ARBA" id="ARBA00022679"/>
    </source>
</evidence>
<dbReference type="AlphaFoldDB" id="A0A8C1IJ48"/>
<keyword evidence="3" id="KW-0723">Serine/threonine-protein kinase</keyword>
<dbReference type="GO" id="GO:0005524">
    <property type="term" value="F:ATP binding"/>
    <property type="evidence" value="ECO:0007669"/>
    <property type="project" value="UniProtKB-UniRule"/>
</dbReference>
<dbReference type="GO" id="GO:0005634">
    <property type="term" value="C:nucleus"/>
    <property type="evidence" value="ECO:0007669"/>
    <property type="project" value="TreeGrafter"/>
</dbReference>
<dbReference type="InterPro" id="IPR017441">
    <property type="entry name" value="Protein_kinase_ATP_BS"/>
</dbReference>
<dbReference type="PROSITE" id="PS00107">
    <property type="entry name" value="PROTEIN_KINASE_ATP"/>
    <property type="match status" value="1"/>
</dbReference>
<comment type="catalytic activity">
    <reaction evidence="11">
        <text>L-tyrosyl-[protein] + ATP = O-phospho-L-tyrosyl-[protein] + ADP + H(+)</text>
        <dbReference type="Rhea" id="RHEA:10596"/>
        <dbReference type="Rhea" id="RHEA-COMP:10136"/>
        <dbReference type="Rhea" id="RHEA-COMP:20101"/>
        <dbReference type="ChEBI" id="CHEBI:15378"/>
        <dbReference type="ChEBI" id="CHEBI:30616"/>
        <dbReference type="ChEBI" id="CHEBI:46858"/>
        <dbReference type="ChEBI" id="CHEBI:61978"/>
        <dbReference type="ChEBI" id="CHEBI:456216"/>
        <dbReference type="EC" id="2.7.12.1"/>
    </reaction>
</comment>
<feature type="binding site" evidence="12">
    <location>
        <position position="151"/>
    </location>
    <ligand>
        <name>ATP</name>
        <dbReference type="ChEBI" id="CHEBI:30616"/>
    </ligand>
</feature>
<name>A0A8C1IJ48_CYPCA</name>
<dbReference type="Gene3D" id="3.30.10.30">
    <property type="entry name" value="DYRK"/>
    <property type="match status" value="1"/>
</dbReference>
<feature type="compositionally biased region" description="Polar residues" evidence="13">
    <location>
        <begin position="490"/>
        <end position="501"/>
    </location>
</feature>
<dbReference type="Ensembl" id="ENSCCRT00010019891.1">
    <property type="protein sequence ID" value="ENSCCRP00010018246.1"/>
    <property type="gene ID" value="ENSCCRG00010007593.1"/>
</dbReference>
<keyword evidence="4" id="KW-0597">Phosphoprotein</keyword>
<keyword evidence="5" id="KW-0808">Transferase</keyword>
<dbReference type="GO" id="GO:0005856">
    <property type="term" value="C:cytoskeleton"/>
    <property type="evidence" value="ECO:0007669"/>
    <property type="project" value="TreeGrafter"/>
</dbReference>
<proteinExistence type="inferred from homology"/>
<keyword evidence="16" id="KW-1185">Reference proteome</keyword>
<evidence type="ECO:0000256" key="6">
    <source>
        <dbReference type="ARBA" id="ARBA00022741"/>
    </source>
</evidence>
<dbReference type="Pfam" id="PF00069">
    <property type="entry name" value="Pkinase"/>
    <property type="match status" value="1"/>
</dbReference>
<dbReference type="Proteomes" id="UP000694427">
    <property type="component" value="Unplaced"/>
</dbReference>
<evidence type="ECO:0000313" key="15">
    <source>
        <dbReference type="Ensembl" id="ENSCCRP00010018246.1"/>
    </source>
</evidence>
<evidence type="ECO:0000256" key="1">
    <source>
        <dbReference type="ARBA" id="ARBA00008867"/>
    </source>
</evidence>
<evidence type="ECO:0000256" key="9">
    <source>
        <dbReference type="ARBA" id="ARBA00049003"/>
    </source>
</evidence>
<keyword evidence="6 12" id="KW-0547">Nucleotide-binding</keyword>
<evidence type="ECO:0000256" key="4">
    <source>
        <dbReference type="ARBA" id="ARBA00022553"/>
    </source>
</evidence>
<keyword evidence="8 12" id="KW-0067">ATP-binding</keyword>
<gene>
    <name evidence="15" type="primary">LOC109050639</name>
</gene>
<evidence type="ECO:0000256" key="12">
    <source>
        <dbReference type="PROSITE-ProRule" id="PRU10141"/>
    </source>
</evidence>
<feature type="compositionally biased region" description="Basic and acidic residues" evidence="13">
    <location>
        <begin position="464"/>
        <end position="479"/>
    </location>
</feature>
<evidence type="ECO:0000256" key="13">
    <source>
        <dbReference type="SAM" id="MobiDB-lite"/>
    </source>
</evidence>
<keyword evidence="7" id="KW-0418">Kinase</keyword>
<dbReference type="Gene3D" id="3.30.200.20">
    <property type="entry name" value="Phosphorylase Kinase, domain 1"/>
    <property type="match status" value="1"/>
</dbReference>
<dbReference type="FunFam" id="3.30.200.20:FF:000127">
    <property type="entry name" value="Putative dual specificity tyrosine-phosphorylation-regulated kinase 2"/>
    <property type="match status" value="1"/>
</dbReference>
<feature type="domain" description="Protein kinase" evidence="14">
    <location>
        <begin position="122"/>
        <end position="418"/>
    </location>
</feature>